<dbReference type="Pfam" id="PF20232">
    <property type="entry name" value="T6SS_FHA_C"/>
    <property type="match status" value="1"/>
</dbReference>
<reference evidence="2 3" key="1">
    <citation type="submission" date="2016-06" db="EMBL/GenBank/DDBJ databases">
        <authorList>
            <person name="Ramos C."/>
            <person name="Pintado A."/>
            <person name="Crespo-Gomez J.I."/>
        </authorList>
    </citation>
    <scope>NUCLEOTIDE SEQUENCE [LARGE SCALE GENOMIC DNA]</scope>
    <source>
        <strain evidence="2 3">AVO110</strain>
    </source>
</reference>
<evidence type="ECO:0000313" key="3">
    <source>
        <dbReference type="Proteomes" id="UP000744555"/>
    </source>
</evidence>
<dbReference type="PROSITE" id="PS50006">
    <property type="entry name" value="FHA_DOMAIN"/>
    <property type="match status" value="1"/>
</dbReference>
<dbReference type="Gene3D" id="2.60.200.20">
    <property type="match status" value="1"/>
</dbReference>
<feature type="domain" description="FHA" evidence="1">
    <location>
        <begin position="28"/>
        <end position="78"/>
    </location>
</feature>
<dbReference type="Pfam" id="PF00498">
    <property type="entry name" value="FHA"/>
    <property type="match status" value="1"/>
</dbReference>
<dbReference type="CDD" id="cd00060">
    <property type="entry name" value="FHA"/>
    <property type="match status" value="1"/>
</dbReference>
<dbReference type="InterPro" id="IPR000253">
    <property type="entry name" value="FHA_dom"/>
</dbReference>
<evidence type="ECO:0000259" key="1">
    <source>
        <dbReference type="PROSITE" id="PS50006"/>
    </source>
</evidence>
<dbReference type="SUPFAM" id="SSF49879">
    <property type="entry name" value="SMAD/FHA domain"/>
    <property type="match status" value="1"/>
</dbReference>
<dbReference type="InterPro" id="IPR046883">
    <property type="entry name" value="T6SS_FHA_C"/>
</dbReference>
<organism evidence="2 3">
    <name type="scientific">Aquipseudomonas alcaligenes</name>
    <name type="common">Pseudomonas alcaligenes</name>
    <dbReference type="NCBI Taxonomy" id="43263"/>
    <lineage>
        <taxon>Bacteria</taxon>
        <taxon>Pseudomonadati</taxon>
        <taxon>Pseudomonadota</taxon>
        <taxon>Gammaproteobacteria</taxon>
        <taxon>Pseudomonadales</taxon>
        <taxon>Pseudomonadaceae</taxon>
        <taxon>Aquipseudomonas</taxon>
    </lineage>
</organism>
<keyword evidence="3" id="KW-1185">Reference proteome</keyword>
<accession>A0ABR7RVG1</accession>
<dbReference type="InterPro" id="IPR017735">
    <property type="entry name" value="T6SS_FHA"/>
</dbReference>
<dbReference type="RefSeq" id="WP_187803830.1">
    <property type="nucleotide sequence ID" value="NZ_LZEU01000001.1"/>
</dbReference>
<evidence type="ECO:0000313" key="2">
    <source>
        <dbReference type="EMBL" id="MBC9248654.1"/>
    </source>
</evidence>
<dbReference type="InterPro" id="IPR008984">
    <property type="entry name" value="SMAD_FHA_dom_sf"/>
</dbReference>
<protein>
    <recommendedName>
        <fullName evidence="1">FHA domain-containing protein</fullName>
    </recommendedName>
</protein>
<dbReference type="SMART" id="SM00240">
    <property type="entry name" value="FHA"/>
    <property type="match status" value="1"/>
</dbReference>
<name>A0ABR7RVG1_AQUAC</name>
<sequence length="407" mass="45018">MELVFDVVSAQQFAPGLLTSKSFHKVGGVIGRGEDCDWAIPDSKRIISSRHAQVSYRDGHFYLTDTSSNGIQLKDSGASLRKGEPQRIEHGDVYCLGEVEIRARLLQDPAQFEEQIGRSQPAGSIIPDDAFLDLDPIAALEQRPRGYAGLDEFAGLMQEPEEQFERSQYARIDMESLLLPELVTAPVQAPAAARVEPVQPAPRQSAPAVADDSFWQQFGEALGVALDDLDDSARQALALNAARLLKQSVGGLQQSLRTRSELKNELRLALTTVQSAGNNPLKHSADAGAALNSLLRGGKPGQLSAEQAIGRAYRDLQAHQVALFAASRAATQSLFQQFAPEQLCLRFEQQRKPLLATAGSRWRAYQRQYRLLEQDDDWSQRLFARDFAKTYEEQVRLIATLSTDFQE</sequence>
<gene>
    <name evidence="2" type="ORF">A9179_00050</name>
</gene>
<dbReference type="NCBIfam" id="TIGR03354">
    <property type="entry name" value="VI_FHA"/>
    <property type="match status" value="1"/>
</dbReference>
<proteinExistence type="predicted"/>
<comment type="caution">
    <text evidence="2">The sequence shown here is derived from an EMBL/GenBank/DDBJ whole genome shotgun (WGS) entry which is preliminary data.</text>
</comment>
<dbReference type="EMBL" id="LZEU01000001">
    <property type="protein sequence ID" value="MBC9248654.1"/>
    <property type="molecule type" value="Genomic_DNA"/>
</dbReference>
<dbReference type="Proteomes" id="UP000744555">
    <property type="component" value="Unassembled WGS sequence"/>
</dbReference>